<gene>
    <name evidence="2" type="ORF">HanXRQr2_Chr03g0117041</name>
</gene>
<evidence type="ECO:0000313" key="3">
    <source>
        <dbReference type="Proteomes" id="UP000215914"/>
    </source>
</evidence>
<name>A0A9K3NVM9_HELAN</name>
<dbReference type="Gramene" id="mRNA:HanXRQr2_Chr03g0117041">
    <property type="protein sequence ID" value="mRNA:HanXRQr2_Chr03g0117041"/>
    <property type="gene ID" value="HanXRQr2_Chr03g0117041"/>
</dbReference>
<evidence type="ECO:0000313" key="2">
    <source>
        <dbReference type="EMBL" id="KAF5814957.1"/>
    </source>
</evidence>
<accession>A0A9K3NVM9</accession>
<feature type="region of interest" description="Disordered" evidence="1">
    <location>
        <begin position="1"/>
        <end position="20"/>
    </location>
</feature>
<dbReference type="AlphaFoldDB" id="A0A9K3NVM9"/>
<evidence type="ECO:0000256" key="1">
    <source>
        <dbReference type="SAM" id="MobiDB-lite"/>
    </source>
</evidence>
<protein>
    <submittedName>
        <fullName evidence="2">Uncharacterized protein</fullName>
    </submittedName>
</protein>
<keyword evidence="3" id="KW-1185">Reference proteome</keyword>
<proteinExistence type="predicted"/>
<reference evidence="2" key="1">
    <citation type="journal article" date="2017" name="Nature">
        <title>The sunflower genome provides insights into oil metabolism, flowering and Asterid evolution.</title>
        <authorList>
            <person name="Badouin H."/>
            <person name="Gouzy J."/>
            <person name="Grassa C.J."/>
            <person name="Murat F."/>
            <person name="Staton S.E."/>
            <person name="Cottret L."/>
            <person name="Lelandais-Briere C."/>
            <person name="Owens G.L."/>
            <person name="Carrere S."/>
            <person name="Mayjonade B."/>
            <person name="Legrand L."/>
            <person name="Gill N."/>
            <person name="Kane N.C."/>
            <person name="Bowers J.E."/>
            <person name="Hubner S."/>
            <person name="Bellec A."/>
            <person name="Berard A."/>
            <person name="Berges H."/>
            <person name="Blanchet N."/>
            <person name="Boniface M.C."/>
            <person name="Brunel D."/>
            <person name="Catrice O."/>
            <person name="Chaidir N."/>
            <person name="Claudel C."/>
            <person name="Donnadieu C."/>
            <person name="Faraut T."/>
            <person name="Fievet G."/>
            <person name="Helmstetter N."/>
            <person name="King M."/>
            <person name="Knapp S.J."/>
            <person name="Lai Z."/>
            <person name="Le Paslier M.C."/>
            <person name="Lippi Y."/>
            <person name="Lorenzon L."/>
            <person name="Mandel J.R."/>
            <person name="Marage G."/>
            <person name="Marchand G."/>
            <person name="Marquand E."/>
            <person name="Bret-Mestries E."/>
            <person name="Morien E."/>
            <person name="Nambeesan S."/>
            <person name="Nguyen T."/>
            <person name="Pegot-Espagnet P."/>
            <person name="Pouilly N."/>
            <person name="Raftis F."/>
            <person name="Sallet E."/>
            <person name="Schiex T."/>
            <person name="Thomas J."/>
            <person name="Vandecasteele C."/>
            <person name="Vares D."/>
            <person name="Vear F."/>
            <person name="Vautrin S."/>
            <person name="Crespi M."/>
            <person name="Mangin B."/>
            <person name="Burke J.M."/>
            <person name="Salse J."/>
            <person name="Munos S."/>
            <person name="Vincourt P."/>
            <person name="Rieseberg L.H."/>
            <person name="Langlade N.B."/>
        </authorList>
    </citation>
    <scope>NUCLEOTIDE SEQUENCE</scope>
    <source>
        <tissue evidence="2">Leaves</tissue>
    </source>
</reference>
<reference evidence="2" key="2">
    <citation type="submission" date="2020-06" db="EMBL/GenBank/DDBJ databases">
        <title>Helianthus annuus Genome sequencing and assembly Release 2.</title>
        <authorList>
            <person name="Gouzy J."/>
            <person name="Langlade N."/>
            <person name="Munos S."/>
        </authorList>
    </citation>
    <scope>NUCLEOTIDE SEQUENCE</scope>
    <source>
        <tissue evidence="2">Leaves</tissue>
    </source>
</reference>
<sequence>MKSPIKKLSGLGLTRHHAHPSPAQLDELSGFLGYMQYMKDCCDSLLSPTAATANSAYGNGRLPSRENLTAMMKTVIECC</sequence>
<comment type="caution">
    <text evidence="2">The sequence shown here is derived from an EMBL/GenBank/DDBJ whole genome shotgun (WGS) entry which is preliminary data.</text>
</comment>
<dbReference type="Proteomes" id="UP000215914">
    <property type="component" value="Unassembled WGS sequence"/>
</dbReference>
<organism evidence="2 3">
    <name type="scientific">Helianthus annuus</name>
    <name type="common">Common sunflower</name>
    <dbReference type="NCBI Taxonomy" id="4232"/>
    <lineage>
        <taxon>Eukaryota</taxon>
        <taxon>Viridiplantae</taxon>
        <taxon>Streptophyta</taxon>
        <taxon>Embryophyta</taxon>
        <taxon>Tracheophyta</taxon>
        <taxon>Spermatophyta</taxon>
        <taxon>Magnoliopsida</taxon>
        <taxon>eudicotyledons</taxon>
        <taxon>Gunneridae</taxon>
        <taxon>Pentapetalae</taxon>
        <taxon>asterids</taxon>
        <taxon>campanulids</taxon>
        <taxon>Asterales</taxon>
        <taxon>Asteraceae</taxon>
        <taxon>Asteroideae</taxon>
        <taxon>Heliantheae alliance</taxon>
        <taxon>Heliantheae</taxon>
        <taxon>Helianthus</taxon>
    </lineage>
</organism>
<dbReference type="EMBL" id="MNCJ02000318">
    <property type="protein sequence ID" value="KAF5814957.1"/>
    <property type="molecule type" value="Genomic_DNA"/>
</dbReference>